<dbReference type="GO" id="GO:2001059">
    <property type="term" value="P:D-tagatose 6-phosphate catabolic process"/>
    <property type="evidence" value="ECO:0007669"/>
    <property type="project" value="UniProtKB-UniPathway"/>
</dbReference>
<evidence type="ECO:0000256" key="7">
    <source>
        <dbReference type="ARBA" id="ARBA00047745"/>
    </source>
</evidence>
<dbReference type="GO" id="GO:0009024">
    <property type="term" value="F:tagatose-6-phosphate kinase activity"/>
    <property type="evidence" value="ECO:0007669"/>
    <property type="project" value="UniProtKB-EC"/>
</dbReference>
<evidence type="ECO:0000259" key="10">
    <source>
        <dbReference type="Pfam" id="PF00294"/>
    </source>
</evidence>
<dbReference type="InterPro" id="IPR029056">
    <property type="entry name" value="Ribokinase-like"/>
</dbReference>
<protein>
    <recommendedName>
        <fullName evidence="8">Tagatose-6-phosphate kinase</fullName>
        <ecNumber evidence="8">2.7.1.144</ecNumber>
    </recommendedName>
</protein>
<dbReference type="GO" id="GO:0005829">
    <property type="term" value="C:cytosol"/>
    <property type="evidence" value="ECO:0007669"/>
    <property type="project" value="TreeGrafter"/>
</dbReference>
<evidence type="ECO:0000256" key="2">
    <source>
        <dbReference type="ARBA" id="ARBA00022679"/>
    </source>
</evidence>
<dbReference type="NCBIfam" id="TIGR03168">
    <property type="entry name" value="1-PFK"/>
    <property type="match status" value="1"/>
</dbReference>
<comment type="function">
    <text evidence="9">Catalyzes the ATP-dependent phosphorylation of fructose-l-phosphate to fructose-l,6-bisphosphate.</text>
</comment>
<comment type="pathway">
    <text evidence="8">Carbohydrate metabolism; D-tagatose 6-phosphate degradation; D-glyceraldehyde 3-phosphate and glycerone phosphate from D-tagatose 6-phosphate: step 1/2.</text>
</comment>
<keyword evidence="4 8" id="KW-0547">Nucleotide-binding</keyword>
<dbReference type="EMBL" id="CP023434">
    <property type="protein sequence ID" value="AXY26630.1"/>
    <property type="molecule type" value="Genomic_DNA"/>
</dbReference>
<dbReference type="GO" id="GO:0005988">
    <property type="term" value="P:lactose metabolic process"/>
    <property type="evidence" value="ECO:0007669"/>
    <property type="project" value="UniProtKB-KW"/>
</dbReference>
<dbReference type="UniPathway" id="UPA00704">
    <property type="reaction ID" value="UER00715"/>
</dbReference>
<evidence type="ECO:0000256" key="5">
    <source>
        <dbReference type="ARBA" id="ARBA00022777"/>
    </source>
</evidence>
<organism evidence="11 12">
    <name type="scientific">Suicoccus acidiformans</name>
    <dbReference type="NCBI Taxonomy" id="2036206"/>
    <lineage>
        <taxon>Bacteria</taxon>
        <taxon>Bacillati</taxon>
        <taxon>Bacillota</taxon>
        <taxon>Bacilli</taxon>
        <taxon>Lactobacillales</taxon>
        <taxon>Aerococcaceae</taxon>
        <taxon>Suicoccus</taxon>
    </lineage>
</organism>
<dbReference type="InterPro" id="IPR017583">
    <property type="entry name" value="Tagatose/fructose_Pkinase"/>
</dbReference>
<dbReference type="NCBIfam" id="TIGR03828">
    <property type="entry name" value="pfkB"/>
    <property type="match status" value="1"/>
</dbReference>
<evidence type="ECO:0000256" key="1">
    <source>
        <dbReference type="ARBA" id="ARBA00005380"/>
    </source>
</evidence>
<evidence type="ECO:0000256" key="3">
    <source>
        <dbReference type="ARBA" id="ARBA00022736"/>
    </source>
</evidence>
<keyword evidence="2 8" id="KW-0808">Transferase</keyword>
<evidence type="ECO:0000256" key="4">
    <source>
        <dbReference type="ARBA" id="ARBA00022741"/>
    </source>
</evidence>
<dbReference type="OrthoDB" id="9801219at2"/>
<dbReference type="InterPro" id="IPR011611">
    <property type="entry name" value="PfkB_dom"/>
</dbReference>
<comment type="catalytic activity">
    <reaction evidence="8">
        <text>D-tagatofuranose 6-phosphate + ATP = D-tagatofuranose 1,6-bisphosphate + ADP + H(+)</text>
        <dbReference type="Rhea" id="RHEA:12420"/>
        <dbReference type="ChEBI" id="CHEBI:15378"/>
        <dbReference type="ChEBI" id="CHEBI:30616"/>
        <dbReference type="ChEBI" id="CHEBI:58694"/>
        <dbReference type="ChEBI" id="CHEBI:58695"/>
        <dbReference type="ChEBI" id="CHEBI:456216"/>
        <dbReference type="EC" id="2.7.1.144"/>
    </reaction>
</comment>
<accession>A0A347WNH3</accession>
<dbReference type="PANTHER" id="PTHR46566:SF1">
    <property type="entry name" value="1-PHOSPHOFRUCTOKINASE"/>
    <property type="match status" value="1"/>
</dbReference>
<dbReference type="Pfam" id="PF00294">
    <property type="entry name" value="PfkB"/>
    <property type="match status" value="1"/>
</dbReference>
<proteinExistence type="inferred from homology"/>
<evidence type="ECO:0000313" key="11">
    <source>
        <dbReference type="EMBL" id="AXY26630.1"/>
    </source>
</evidence>
<reference evidence="11 12" key="1">
    <citation type="submission" date="2017-09" db="EMBL/GenBank/DDBJ databases">
        <title>Complete genome sequence of Oxytococcus suis strain ZY16052.</title>
        <authorList>
            <person name="Li F."/>
        </authorList>
    </citation>
    <scope>NUCLEOTIDE SEQUENCE [LARGE SCALE GENOMIC DNA]</scope>
    <source>
        <strain evidence="11 12">ZY16052</strain>
    </source>
</reference>
<keyword evidence="12" id="KW-1185">Reference proteome</keyword>
<gene>
    <name evidence="11" type="primary">pfkB</name>
    <name evidence="11" type="ORF">CL176_11805</name>
</gene>
<evidence type="ECO:0000256" key="9">
    <source>
        <dbReference type="RuleBase" id="RU369061"/>
    </source>
</evidence>
<dbReference type="InterPro" id="IPR002173">
    <property type="entry name" value="Carboh/pur_kinase_PfkB_CS"/>
</dbReference>
<dbReference type="PIRSF" id="PIRSF000535">
    <property type="entry name" value="1PFK/6PFK/LacC"/>
    <property type="match status" value="1"/>
</dbReference>
<evidence type="ECO:0000256" key="8">
    <source>
        <dbReference type="PIRNR" id="PIRNR000535"/>
    </source>
</evidence>
<dbReference type="SUPFAM" id="SSF53613">
    <property type="entry name" value="Ribokinase-like"/>
    <property type="match status" value="1"/>
</dbReference>
<dbReference type="PROSITE" id="PS00583">
    <property type="entry name" value="PFKB_KINASES_1"/>
    <property type="match status" value="1"/>
</dbReference>
<sequence>MHYTITFNPAVDLVMQVPVVNLGSLNRAMKDDYVAGGKGINMSTILNQMGVATTATGFVGGFSGSFIRQAMEAEGISEHFIEVDGITRVNVKIKSEEETEINAKGPEVSQEEFAALLEYLAEVLEEVDVVYLAGNAAPGLTHLHYRQVAELCLDKGIRFVLDSNKDLLTQSLPYKPFLIKPNRDELEEIVNTDLVSVEAIIDAAMSLQNRGARNVIVSLGGDGALLVTEDGQAFQSGIPEGEVINSVGAGDSMVAGFMAHFDKTGDYAESLQMGAACGSATAYSVGIAKRDLIDRLFQEIEVKNIK</sequence>
<evidence type="ECO:0000313" key="12">
    <source>
        <dbReference type="Proteomes" id="UP000263232"/>
    </source>
</evidence>
<dbReference type="InterPro" id="IPR022463">
    <property type="entry name" value="1-PFruKinase"/>
</dbReference>
<dbReference type="GO" id="GO:0005524">
    <property type="term" value="F:ATP binding"/>
    <property type="evidence" value="ECO:0007669"/>
    <property type="project" value="UniProtKB-UniRule"/>
</dbReference>
<comment type="similarity">
    <text evidence="1">Belongs to the carbohydrate kinase pfkB family.</text>
</comment>
<dbReference type="GO" id="GO:0008662">
    <property type="term" value="F:1-phosphofructokinase activity"/>
    <property type="evidence" value="ECO:0007669"/>
    <property type="project" value="UniProtKB-UniRule"/>
</dbReference>
<dbReference type="GO" id="GO:0016052">
    <property type="term" value="P:carbohydrate catabolic process"/>
    <property type="evidence" value="ECO:0007669"/>
    <property type="project" value="UniProtKB-ARBA"/>
</dbReference>
<dbReference type="FunFam" id="3.40.1190.20:FF:000001">
    <property type="entry name" value="Phosphofructokinase"/>
    <property type="match status" value="1"/>
</dbReference>
<dbReference type="EC" id="2.7.1.144" evidence="8"/>
<dbReference type="CDD" id="cd01164">
    <property type="entry name" value="FruK_PfkB_like"/>
    <property type="match status" value="1"/>
</dbReference>
<dbReference type="AlphaFoldDB" id="A0A347WNH3"/>
<comment type="similarity">
    <text evidence="8">Belongs to the carbohydrate kinase PfkB family. LacC subfamily.</text>
</comment>
<dbReference type="Proteomes" id="UP000263232">
    <property type="component" value="Chromosome"/>
</dbReference>
<keyword evidence="6 8" id="KW-0067">ATP-binding</keyword>
<comment type="catalytic activity">
    <reaction evidence="7 9">
        <text>beta-D-fructose 1-phosphate + ATP = beta-D-fructose 1,6-bisphosphate + ADP + H(+)</text>
        <dbReference type="Rhea" id="RHEA:14213"/>
        <dbReference type="ChEBI" id="CHEBI:15378"/>
        <dbReference type="ChEBI" id="CHEBI:30616"/>
        <dbReference type="ChEBI" id="CHEBI:32966"/>
        <dbReference type="ChEBI" id="CHEBI:138881"/>
        <dbReference type="ChEBI" id="CHEBI:456216"/>
        <dbReference type="EC" id="2.7.1.56"/>
    </reaction>
</comment>
<feature type="domain" description="Carbohydrate kinase PfkB" evidence="10">
    <location>
        <begin position="8"/>
        <end position="286"/>
    </location>
</feature>
<dbReference type="PROSITE" id="PS00584">
    <property type="entry name" value="PFKB_KINASES_2"/>
    <property type="match status" value="1"/>
</dbReference>
<name>A0A347WNH3_9LACT</name>
<dbReference type="RefSeq" id="WP_118991485.1">
    <property type="nucleotide sequence ID" value="NZ_CP023434.1"/>
</dbReference>
<evidence type="ECO:0000256" key="6">
    <source>
        <dbReference type="ARBA" id="ARBA00022840"/>
    </source>
</evidence>
<dbReference type="PANTHER" id="PTHR46566">
    <property type="entry name" value="1-PHOSPHOFRUCTOKINASE-RELATED"/>
    <property type="match status" value="1"/>
</dbReference>
<keyword evidence="5 9" id="KW-0418">Kinase</keyword>
<dbReference type="KEGG" id="abae:CL176_11805"/>
<dbReference type="GO" id="GO:0044281">
    <property type="term" value="P:small molecule metabolic process"/>
    <property type="evidence" value="ECO:0007669"/>
    <property type="project" value="UniProtKB-ARBA"/>
</dbReference>
<dbReference type="Gene3D" id="3.40.1190.20">
    <property type="match status" value="1"/>
</dbReference>
<keyword evidence="3 8" id="KW-0423">Lactose metabolism</keyword>